<dbReference type="SMART" id="SM00437">
    <property type="entry name" value="TOP1Ac"/>
    <property type="match status" value="1"/>
</dbReference>
<dbReference type="SUPFAM" id="SSF56712">
    <property type="entry name" value="Prokaryotic type I DNA topoisomerase"/>
    <property type="match status" value="1"/>
</dbReference>
<proteinExistence type="inferred from homology"/>
<dbReference type="Gene3D" id="3.40.50.140">
    <property type="match status" value="1"/>
</dbReference>
<dbReference type="GO" id="GO:0003677">
    <property type="term" value="F:DNA binding"/>
    <property type="evidence" value="ECO:0007669"/>
    <property type="project" value="UniProtKB-KW"/>
</dbReference>
<dbReference type="Gene3D" id="1.10.460.10">
    <property type="entry name" value="Topoisomerase I, domain 2"/>
    <property type="match status" value="1"/>
</dbReference>
<dbReference type="Gene3D" id="2.70.20.10">
    <property type="entry name" value="Topoisomerase I, domain 3"/>
    <property type="match status" value="1"/>
</dbReference>
<dbReference type="InterPro" id="IPR005738">
    <property type="entry name" value="TopoIII"/>
</dbReference>
<dbReference type="InterPro" id="IPR023405">
    <property type="entry name" value="Topo_IA_core_domain"/>
</dbReference>
<protein>
    <recommendedName>
        <fullName evidence="3">DNA topoisomerase</fullName>
        <ecNumber evidence="3">5.6.2.1</ecNumber>
    </recommendedName>
    <alternativeName>
        <fullName evidence="14">Omega-protein</fullName>
    </alternativeName>
    <alternativeName>
        <fullName evidence="13">Relaxing enzyme</fullName>
    </alternativeName>
    <alternativeName>
        <fullName evidence="11">Swivelase</fullName>
    </alternativeName>
    <alternativeName>
        <fullName evidence="12">Untwisting enzyme</fullName>
    </alternativeName>
</protein>
<keyword evidence="4" id="KW-0479">Metal-binding</keyword>
<geneLocation type="plasmid" evidence="17">
    <name>IHIT7853-OXA-23</name>
</geneLocation>
<evidence type="ECO:0000256" key="3">
    <source>
        <dbReference type="ARBA" id="ARBA00012891"/>
    </source>
</evidence>
<keyword evidence="8" id="KW-0799">Topoisomerase</keyword>
<dbReference type="Gene3D" id="3.30.65.10">
    <property type="entry name" value="Bacterial Topoisomerase I, domain 1"/>
    <property type="match status" value="2"/>
</dbReference>
<dbReference type="PROSITE" id="PS52039">
    <property type="entry name" value="TOPO_IA_2"/>
    <property type="match status" value="1"/>
</dbReference>
<dbReference type="SMART" id="SM00493">
    <property type="entry name" value="TOPRIM"/>
    <property type="match status" value="1"/>
</dbReference>
<reference evidence="17" key="1">
    <citation type="journal article" date="2016" name="Gut Pathog.">
        <title>Genome sequence of OXA-23 producing Acinetobacter baumannii IHIT7853, a carbapenem-resistant strain from a cat belonging to international clone IC1.</title>
        <authorList>
            <person name="Ewers C."/>
            <person name="Klotz P."/>
            <person name="Scheufen S."/>
            <person name="Leidner U."/>
            <person name="Gottig S."/>
            <person name="Semmler T."/>
        </authorList>
    </citation>
    <scope>NUCLEOTIDE SEQUENCE</scope>
    <source>
        <strain evidence="17">IHIT7853</strain>
        <plasmid evidence="17">IHIT7853-OXA-23</plasmid>
    </source>
</reference>
<evidence type="ECO:0000256" key="1">
    <source>
        <dbReference type="ARBA" id="ARBA00000213"/>
    </source>
</evidence>
<feature type="domain" description="Toprim" evidence="15">
    <location>
        <begin position="2"/>
        <end position="135"/>
    </location>
</feature>
<dbReference type="InterPro" id="IPR013498">
    <property type="entry name" value="Topo_IA_Znf"/>
</dbReference>
<dbReference type="GO" id="GO:0043597">
    <property type="term" value="C:cytoplasmic replication fork"/>
    <property type="evidence" value="ECO:0007669"/>
    <property type="project" value="TreeGrafter"/>
</dbReference>
<dbReference type="SUPFAM" id="SSF57783">
    <property type="entry name" value="Zinc beta-ribbon"/>
    <property type="match status" value="1"/>
</dbReference>
<dbReference type="PANTHER" id="PTHR11390:SF21">
    <property type="entry name" value="DNA TOPOISOMERASE 3-ALPHA"/>
    <property type="match status" value="1"/>
</dbReference>
<evidence type="ECO:0000259" key="15">
    <source>
        <dbReference type="PROSITE" id="PS50880"/>
    </source>
</evidence>
<dbReference type="Pfam" id="PF01751">
    <property type="entry name" value="Toprim"/>
    <property type="match status" value="1"/>
</dbReference>
<evidence type="ECO:0000256" key="13">
    <source>
        <dbReference type="ARBA" id="ARBA00032235"/>
    </source>
</evidence>
<accession>A0A1B2RCV5</accession>
<dbReference type="CDD" id="cd03362">
    <property type="entry name" value="TOPRIM_TopoIA_TopoIII"/>
    <property type="match status" value="1"/>
</dbReference>
<evidence type="ECO:0000256" key="12">
    <source>
        <dbReference type="ARBA" id="ARBA00031985"/>
    </source>
</evidence>
<dbReference type="EMBL" id="KX118105">
    <property type="protein sequence ID" value="AOB42319.1"/>
    <property type="molecule type" value="Genomic_DNA"/>
</dbReference>
<evidence type="ECO:0000256" key="6">
    <source>
        <dbReference type="ARBA" id="ARBA00022771"/>
    </source>
</evidence>
<comment type="similarity">
    <text evidence="2">Belongs to the type IA topoisomerase family.</text>
</comment>
<dbReference type="GO" id="GO:0003917">
    <property type="term" value="F:DNA topoisomerase type I (single strand cut, ATP-independent) activity"/>
    <property type="evidence" value="ECO:0007669"/>
    <property type="project" value="UniProtKB-EC"/>
</dbReference>
<dbReference type="InterPro" id="IPR006171">
    <property type="entry name" value="TOPRIM_dom"/>
</dbReference>
<evidence type="ECO:0000256" key="7">
    <source>
        <dbReference type="ARBA" id="ARBA00022833"/>
    </source>
</evidence>
<evidence type="ECO:0000256" key="8">
    <source>
        <dbReference type="ARBA" id="ARBA00023029"/>
    </source>
</evidence>
<dbReference type="InterPro" id="IPR013825">
    <property type="entry name" value="Topo_IA_cen_sub2"/>
</dbReference>
<dbReference type="GO" id="GO:0006281">
    <property type="term" value="P:DNA repair"/>
    <property type="evidence" value="ECO:0007669"/>
    <property type="project" value="TreeGrafter"/>
</dbReference>
<dbReference type="InterPro" id="IPR000380">
    <property type="entry name" value="Topo_IA"/>
</dbReference>
<evidence type="ECO:0000256" key="2">
    <source>
        <dbReference type="ARBA" id="ARBA00009446"/>
    </source>
</evidence>
<dbReference type="AlphaFoldDB" id="A0A1B2RCV5"/>
<dbReference type="InterPro" id="IPR003602">
    <property type="entry name" value="Topo_IA_DNA-bd_dom"/>
</dbReference>
<dbReference type="Pfam" id="PF01131">
    <property type="entry name" value="Topoisom_bac"/>
    <property type="match status" value="1"/>
</dbReference>
<evidence type="ECO:0000259" key="16">
    <source>
        <dbReference type="PROSITE" id="PS52039"/>
    </source>
</evidence>
<keyword evidence="5" id="KW-0677">Repeat</keyword>
<dbReference type="PRINTS" id="PR00417">
    <property type="entry name" value="PRTPISMRASEI"/>
</dbReference>
<dbReference type="Gene3D" id="1.10.290.10">
    <property type="entry name" value="Topoisomerase I, domain 4"/>
    <property type="match status" value="1"/>
</dbReference>
<keyword evidence="6" id="KW-0863">Zinc-finger</keyword>
<dbReference type="GO" id="GO:0006265">
    <property type="term" value="P:DNA topological change"/>
    <property type="evidence" value="ECO:0007669"/>
    <property type="project" value="InterPro"/>
</dbReference>
<dbReference type="InterPro" id="IPR013497">
    <property type="entry name" value="Topo_IA_cen"/>
</dbReference>
<feature type="domain" description="Topo IA-type catalytic" evidence="16">
    <location>
        <begin position="152"/>
        <end position="609"/>
    </location>
</feature>
<evidence type="ECO:0000256" key="5">
    <source>
        <dbReference type="ARBA" id="ARBA00022737"/>
    </source>
</evidence>
<keyword evidence="17" id="KW-0614">Plasmid</keyword>
<dbReference type="InterPro" id="IPR034144">
    <property type="entry name" value="TOPRIM_TopoIII"/>
</dbReference>
<dbReference type="GO" id="GO:0008270">
    <property type="term" value="F:zinc ion binding"/>
    <property type="evidence" value="ECO:0007669"/>
    <property type="project" value="UniProtKB-KW"/>
</dbReference>
<evidence type="ECO:0000313" key="17">
    <source>
        <dbReference type="EMBL" id="AOB42319.1"/>
    </source>
</evidence>
<dbReference type="InterPro" id="IPR013826">
    <property type="entry name" value="Topo_IA_cen_sub3"/>
</dbReference>
<name>A0A1B2RCV5_ACIBA</name>
<evidence type="ECO:0000256" key="14">
    <source>
        <dbReference type="ARBA" id="ARBA00032877"/>
    </source>
</evidence>
<organism evidence="17">
    <name type="scientific">Acinetobacter baumannii</name>
    <dbReference type="NCBI Taxonomy" id="470"/>
    <lineage>
        <taxon>Bacteria</taxon>
        <taxon>Pseudomonadati</taxon>
        <taxon>Pseudomonadota</taxon>
        <taxon>Gammaproteobacteria</taxon>
        <taxon>Moraxellales</taxon>
        <taxon>Moraxellaceae</taxon>
        <taxon>Acinetobacter</taxon>
        <taxon>Acinetobacter calcoaceticus/baumannii complex</taxon>
    </lineage>
</organism>
<sequence length="723" mass="81975">MSRLFIAEKPELAKAIASQVASSFTKNDGYFECSNGDKVTWCFGHMLKLSDPEDYDSKYAKWNMADLPFCHVPWTKKISDDKKKQVNIIKSLTKNAQSIVNAGDPDDEGQLLVDELLEFFGNNKPVYRVLVNDYTPAIVKRALDGIESNSKYEHLGFQAEARSVADQLFGYNLTRGYTLQAGSDGVLSVGRVQTPILGLVVRRYREFNSHKKSYYYNVKGSFDFGVTYIGNYIVRDNDPVDDKKRIIDKVFAENIKNDIHGKPAIITSVVTEKKQTNPPLPYNLLTLQSDASRKFGYKPDQVKAITQELREKYKLITYNRSDCEYLNEEMHNDAPSVLNVISQNSSVFKNVILNANSSIKSRAFNSDKVSAHHAIIPTQSTHDVSTLKEELKNIYFLIARAYIAQFYPKYEYDETTVITECSGYQFKTVSNVPTAWGWKTLYKNDVGNDDIADNPEAQNLDLRSLENNSQGNCTQGIFEQKETKPAPLYTIATLLKDLTRAAKYIKDPKLKQILVDKDKDKASDHGSIGTPATRDSIIATLFNRGFLVEKGKNIIPTTTGEKLYDALPDTIKYPDMTAIWHEQIKEIRQKNEVQTFISQLMNFISSEIDQVKQKQLNVVDKSHKCPTCSDGYLKKNTRGKKLFWGCSNYPNCTHTQPDLKGKPGPIMKKVELSNFECKSCNSKLILRQGKSSKTKKNYKFWSCSAYPKCTTTYLDNNGAPKYE</sequence>
<dbReference type="Pfam" id="PF01396">
    <property type="entry name" value="Zn_ribbon_Top1"/>
    <property type="match status" value="2"/>
</dbReference>
<keyword evidence="9" id="KW-0238">DNA-binding</keyword>
<dbReference type="EC" id="5.6.2.1" evidence="3"/>
<evidence type="ECO:0000256" key="4">
    <source>
        <dbReference type="ARBA" id="ARBA00022723"/>
    </source>
</evidence>
<dbReference type="SMART" id="SM00436">
    <property type="entry name" value="TOP1Bc"/>
    <property type="match status" value="1"/>
</dbReference>
<dbReference type="InterPro" id="IPR013824">
    <property type="entry name" value="Topo_IA_cen_sub1"/>
</dbReference>
<keyword evidence="7" id="KW-0862">Zinc</keyword>
<dbReference type="NCBIfam" id="TIGR01056">
    <property type="entry name" value="topB"/>
    <property type="match status" value="1"/>
</dbReference>
<dbReference type="CDD" id="cd00186">
    <property type="entry name" value="TOP1Ac"/>
    <property type="match status" value="1"/>
</dbReference>
<dbReference type="NCBIfam" id="NF005829">
    <property type="entry name" value="PRK07726.1"/>
    <property type="match status" value="1"/>
</dbReference>
<dbReference type="PANTHER" id="PTHR11390">
    <property type="entry name" value="PROKARYOTIC DNA TOPOISOMERASE"/>
    <property type="match status" value="1"/>
</dbReference>
<keyword evidence="10 17" id="KW-0413">Isomerase</keyword>
<evidence type="ECO:0000256" key="10">
    <source>
        <dbReference type="ARBA" id="ARBA00023235"/>
    </source>
</evidence>
<dbReference type="InterPro" id="IPR003601">
    <property type="entry name" value="Topo_IA_2"/>
</dbReference>
<dbReference type="GO" id="GO:0006310">
    <property type="term" value="P:DNA recombination"/>
    <property type="evidence" value="ECO:0007669"/>
    <property type="project" value="TreeGrafter"/>
</dbReference>
<dbReference type="PROSITE" id="PS50880">
    <property type="entry name" value="TOPRIM"/>
    <property type="match status" value="1"/>
</dbReference>
<dbReference type="RefSeq" id="WP_064534730.1">
    <property type="nucleotide sequence ID" value="NZ_JAMKXD010000013.1"/>
</dbReference>
<comment type="catalytic activity">
    <reaction evidence="1">
        <text>ATP-independent breakage of single-stranded DNA, followed by passage and rejoining.</text>
        <dbReference type="EC" id="5.6.2.1"/>
    </reaction>
</comment>
<evidence type="ECO:0000256" key="9">
    <source>
        <dbReference type="ARBA" id="ARBA00023125"/>
    </source>
</evidence>
<evidence type="ECO:0000256" key="11">
    <source>
        <dbReference type="ARBA" id="ARBA00030003"/>
    </source>
</evidence>